<keyword evidence="1 3" id="KW-0853">WD repeat</keyword>
<dbReference type="InterPro" id="IPR020472">
    <property type="entry name" value="WD40_PAC1"/>
</dbReference>
<accession>A0ABQ7N4L8</accession>
<reference evidence="8 9" key="1">
    <citation type="submission" date="2021-03" db="EMBL/GenBank/DDBJ databases">
        <authorList>
            <person name="King G.J."/>
            <person name="Bancroft I."/>
            <person name="Baten A."/>
            <person name="Bloomfield J."/>
            <person name="Borpatragohain P."/>
            <person name="He Z."/>
            <person name="Irish N."/>
            <person name="Irwin J."/>
            <person name="Liu K."/>
            <person name="Mauleon R.P."/>
            <person name="Moore J."/>
            <person name="Morris R."/>
            <person name="Ostergaard L."/>
            <person name="Wang B."/>
            <person name="Wells R."/>
        </authorList>
    </citation>
    <scope>NUCLEOTIDE SEQUENCE [LARGE SCALE GENOMIC DNA]</scope>
    <source>
        <strain evidence="8">R-o-18</strain>
        <tissue evidence="8">Leaf</tissue>
    </source>
</reference>
<feature type="repeat" description="WD" evidence="3">
    <location>
        <begin position="776"/>
        <end position="817"/>
    </location>
</feature>
<evidence type="ECO:0000256" key="4">
    <source>
        <dbReference type="SAM" id="MobiDB-lite"/>
    </source>
</evidence>
<dbReference type="PRINTS" id="PR00320">
    <property type="entry name" value="GPROTEINBRPT"/>
</dbReference>
<dbReference type="InterPro" id="IPR036322">
    <property type="entry name" value="WD40_repeat_dom_sf"/>
</dbReference>
<dbReference type="Pfam" id="PF00400">
    <property type="entry name" value="WD40"/>
    <property type="match status" value="4"/>
</dbReference>
<dbReference type="Proteomes" id="UP000823674">
    <property type="component" value="Chromosome A03"/>
</dbReference>
<feature type="repeat" description="WD" evidence="3">
    <location>
        <begin position="958"/>
        <end position="998"/>
    </location>
</feature>
<keyword evidence="5" id="KW-1133">Transmembrane helix</keyword>
<evidence type="ECO:0000259" key="7">
    <source>
        <dbReference type="Pfam" id="PF17408"/>
    </source>
</evidence>
<dbReference type="InterPro" id="IPR019775">
    <property type="entry name" value="WD40_repeat_CS"/>
</dbReference>
<keyword evidence="2" id="KW-0677">Repeat</keyword>
<gene>
    <name evidence="8" type="primary">A03p031500.1_BraROA</name>
    <name evidence="8" type="ORF">IGI04_011220</name>
</gene>
<feature type="repeat" description="WD" evidence="3">
    <location>
        <begin position="831"/>
        <end position="872"/>
    </location>
</feature>
<organism evidence="8 9">
    <name type="scientific">Brassica rapa subsp. trilocularis</name>
    <dbReference type="NCBI Taxonomy" id="1813537"/>
    <lineage>
        <taxon>Eukaryota</taxon>
        <taxon>Viridiplantae</taxon>
        <taxon>Streptophyta</taxon>
        <taxon>Embryophyta</taxon>
        <taxon>Tracheophyta</taxon>
        <taxon>Spermatophyta</taxon>
        <taxon>Magnoliopsida</taxon>
        <taxon>eudicotyledons</taxon>
        <taxon>Gunneridae</taxon>
        <taxon>Pentapetalae</taxon>
        <taxon>rosids</taxon>
        <taxon>malvids</taxon>
        <taxon>Brassicales</taxon>
        <taxon>Brassicaceae</taxon>
        <taxon>Brassiceae</taxon>
        <taxon>Brassica</taxon>
    </lineage>
</organism>
<feature type="repeat" description="WD" evidence="3">
    <location>
        <begin position="873"/>
        <end position="914"/>
    </location>
</feature>
<proteinExistence type="predicted"/>
<evidence type="ECO:0000256" key="5">
    <source>
        <dbReference type="SAM" id="Phobius"/>
    </source>
</evidence>
<keyword evidence="5" id="KW-0472">Membrane</keyword>
<dbReference type="PANTHER" id="PTHR28641:SF1">
    <property type="entry name" value="MALONYL-COA DECARBOXYLASE, MITOCHONDRIAL"/>
    <property type="match status" value="1"/>
</dbReference>
<dbReference type="Gene3D" id="1.20.140.90">
    <property type="entry name" value="Malonyl-CoA decarboxylase, oligemerization domain"/>
    <property type="match status" value="1"/>
</dbReference>
<feature type="repeat" description="WD" evidence="3">
    <location>
        <begin position="1175"/>
        <end position="1208"/>
    </location>
</feature>
<sequence>MSKKNLAILLRARMRSSNHSAKSSLSQFTKEIPSNPQENHSGDHIVRNSSELDTIGRVYDVVRETMHSAISATKTGGSDITLNDFEEGYFSLSLEDRGKLLLALAKEYDVNREQVRELIKQYLGLETPLASDDDAELHSSPKKEASSSVFYRVEWSLRHALKPTYETFFERLNTHPGGLRFLSILRADLLSILTKDNMPSLRALDSYLKEKLGMWLSPATLELHQITWDDPASLLEKIVAYEAVHPISNLLDLKRRLGIGRRCFGYFHPSIPGEPLIFIEVALMETVAQTIQEVLWDNPPIPENQATCALFYSISSTQPGLAGINLGKFLIKRVITLVKKEMPHVSTFATLSPIPGYMQWLLSKLSSQSRFAEEERDGTQSNPSSSTFSEKVLLPEEEQALMSLSDDSSSGSNGMEVLLNLLSAKNCDWATSPRILPVLEPILMRLCARYLLQEKKRGKALDSVANFHLQNGAMVERINWMADRSEKGIHQSGGIMVNYVYRLENIEDFAQSYFGSGQIHASPEKTLGENPSFPFGWPAACFSSVNAGRPPLSFVSFFFASPLPPSPCFLSRSSVLAPPYGVDLARRTRIFGEAKWRSGCAVSLVKRNGSGSDLASDLDLWRALSLSSASSLFDLLDMGASMVLLSFPSRLDLLRVLRCRGVCEEASSRFDSVWRLIVSPSLNKARPVWDVWFEFLLVSFCKSATSHLCQVCKKLKICLILATVCVLARIQRPLRKIWWLLIFPINKLLREAAAIKRIFVTEFSSGFTPWKNYRVIQGHLGWVRSVAFEPSNEWFCTGSADGTIKVWDVASGVLKLTLTGHIGQVRGLAVSNKDTSYMFSAALHPTLDVLLTGGRDSVCRVWDIRKKTQSFALSGHDKDVCSLFTPPTHPQVVTGSHDSTIKFWDLRYGRTMTTLTNHKKAVRATALHPTKNASVSASADNIKKFSLNPKGEFRHNMLSQQRATINAVAVNEDGVMVTGGDNGSLWFWDWKSGHSFQQAQAIVQPGSLENEAGIYAACYDQTGSRLNYPDPAQLDFGSISRMQQAEGDIRNKKNKRNVGCKIEPLLCLLMLASFLLLAFVGGPADRCICFPRTMSTSINTCSQVCNLAWSKNINKLVSTHWMVPKPNNILEIPNHLQSNKLSDLWLCILLGIIKYMWLLNLSLFFFSSNCNPESLTGYTDRFMFLAVSPEGKTNANGAGDETFRFWNVFRSMKAQALVQRTRHGSIGLSIFSFKTFPPSISELGRVLNM</sequence>
<feature type="region of interest" description="Disordered" evidence="4">
    <location>
        <begin position="18"/>
        <end position="44"/>
    </location>
</feature>
<dbReference type="InterPro" id="IPR015943">
    <property type="entry name" value="WD40/YVTN_repeat-like_dom_sf"/>
</dbReference>
<dbReference type="PROSITE" id="PS00678">
    <property type="entry name" value="WD_REPEATS_1"/>
    <property type="match status" value="2"/>
</dbReference>
<feature type="transmembrane region" description="Helical" evidence="5">
    <location>
        <begin position="1062"/>
        <end position="1084"/>
    </location>
</feature>
<keyword evidence="5" id="KW-0812">Transmembrane</keyword>
<name>A0ABQ7N4L8_BRACM</name>
<dbReference type="Gene3D" id="2.130.10.10">
    <property type="entry name" value="YVTN repeat-like/Quinoprotein amine dehydrogenase"/>
    <property type="match status" value="1"/>
</dbReference>
<evidence type="ECO:0000256" key="2">
    <source>
        <dbReference type="ARBA" id="ARBA00022737"/>
    </source>
</evidence>
<dbReference type="SMART" id="SM00320">
    <property type="entry name" value="WD40"/>
    <property type="match status" value="6"/>
</dbReference>
<dbReference type="PROSITE" id="PS50082">
    <property type="entry name" value="WD_REPEATS_2"/>
    <property type="match status" value="5"/>
</dbReference>
<dbReference type="Pfam" id="PF05292">
    <property type="entry name" value="MCD"/>
    <property type="match status" value="1"/>
</dbReference>
<dbReference type="InterPro" id="IPR042303">
    <property type="entry name" value="Malonyl_CoA_deC_C_sf"/>
</dbReference>
<dbReference type="InterPro" id="IPR038917">
    <property type="entry name" value="Malonyl_CoA_deC"/>
</dbReference>
<dbReference type="Pfam" id="PF17408">
    <property type="entry name" value="MCD_N"/>
    <property type="match status" value="1"/>
</dbReference>
<feature type="domain" description="Malonyl-CoA decarboxylase C-terminal" evidence="6">
    <location>
        <begin position="220"/>
        <end position="501"/>
    </location>
</feature>
<dbReference type="InterPro" id="IPR001680">
    <property type="entry name" value="WD40_rpt"/>
</dbReference>
<evidence type="ECO:0000313" key="8">
    <source>
        <dbReference type="EMBL" id="KAG5405101.1"/>
    </source>
</evidence>
<dbReference type="EMBL" id="JADBGQ010000003">
    <property type="protein sequence ID" value="KAG5405101.1"/>
    <property type="molecule type" value="Genomic_DNA"/>
</dbReference>
<evidence type="ECO:0000313" key="9">
    <source>
        <dbReference type="Proteomes" id="UP000823674"/>
    </source>
</evidence>
<protein>
    <recommendedName>
        <fullName evidence="10">Malonyl-CoA decarboxylase C-terminal domain-containing protein</fullName>
    </recommendedName>
</protein>
<dbReference type="InterPro" id="IPR038351">
    <property type="entry name" value="MCD_N_sf"/>
</dbReference>
<keyword evidence="9" id="KW-1185">Reference proteome</keyword>
<evidence type="ECO:0000259" key="6">
    <source>
        <dbReference type="Pfam" id="PF05292"/>
    </source>
</evidence>
<evidence type="ECO:0008006" key="10">
    <source>
        <dbReference type="Google" id="ProtNLM"/>
    </source>
</evidence>
<dbReference type="InterPro" id="IPR035372">
    <property type="entry name" value="MCD_N"/>
</dbReference>
<feature type="transmembrane region" description="Helical" evidence="5">
    <location>
        <begin position="1144"/>
        <end position="1166"/>
    </location>
</feature>
<dbReference type="InterPro" id="IPR007956">
    <property type="entry name" value="Malonyl_CoA_deC_C"/>
</dbReference>
<feature type="compositionally biased region" description="Polar residues" evidence="4">
    <location>
        <begin position="18"/>
        <end position="39"/>
    </location>
</feature>
<evidence type="ECO:0000256" key="1">
    <source>
        <dbReference type="ARBA" id="ARBA00022574"/>
    </source>
</evidence>
<dbReference type="CDD" id="cd00200">
    <property type="entry name" value="WD40"/>
    <property type="match status" value="1"/>
</dbReference>
<dbReference type="PANTHER" id="PTHR28641">
    <property type="match status" value="1"/>
</dbReference>
<dbReference type="PROSITE" id="PS50294">
    <property type="entry name" value="WD_REPEATS_REGION"/>
    <property type="match status" value="2"/>
</dbReference>
<dbReference type="SUPFAM" id="SSF50978">
    <property type="entry name" value="WD40 repeat-like"/>
    <property type="match status" value="1"/>
</dbReference>
<feature type="domain" description="Malonyl-CoA decarboxylase N-terminal" evidence="7">
    <location>
        <begin position="152"/>
        <end position="215"/>
    </location>
</feature>
<dbReference type="Gene3D" id="3.40.630.150">
    <property type="entry name" value="Malonyl-CoA decarboxylase, catalytic domain"/>
    <property type="match status" value="1"/>
</dbReference>
<evidence type="ECO:0000256" key="3">
    <source>
        <dbReference type="PROSITE-ProRule" id="PRU00221"/>
    </source>
</evidence>
<comment type="caution">
    <text evidence="8">The sequence shown here is derived from an EMBL/GenBank/DDBJ whole genome shotgun (WGS) entry which is preliminary data.</text>
</comment>